<geneLocation type="plasmid" evidence="3">
    <name>pCBMA213_1</name>
</geneLocation>
<accession>A0A343VRB2</accession>
<evidence type="ECO:0000313" key="3">
    <source>
        <dbReference type="EMBL" id="AVN58436.1"/>
    </source>
</evidence>
<sequence>MHYPLHSRFVLVRLGSMKIDEADMISATDISRNTGRYVTQAAAGRRFVIMNNHQPVVALIGMADLRRLDELDHAATTTAAPTGTLPQEVSLDNITTFLGQIPLGVTATGATVNLDPLEHLLVVGKGASDTIGTLLWGVSTDGLDARFVIATERTALMAGPGRAAAITSMTTALDEQSAARLAEQLAGELEDRAELLRRHNVNTMEKYRQIAGELNAQADLARQHNVTPPGGQRDLGKMKSVDYLFVVIDGADEALKNPELNAVVEQIIRRGSDFGVFAWLTAPTVPRSDAVGTIVQRVALKTASAAQSRDVVGVGSASELDAHQGIAKLEFGSPTPFTFLSFENDYPPSYLSVNVNDDAEWPQRPERLTVNQVQRFKYRYSPDVGLPVGLLDDVRGRRQSAFTLPFGPDSEPIQVFATRASRAAVDEFLGVVLAAAESETSMRFFYFGNRPPSTTENRNLIKAMPASDVDDETIAQIRDELALARDRGHVGPPGRIGREIVTIWDDWSHADQEALWNRLKEQLGDDFSSLRTIAIFYEAKPRARTNDAIYLAGLHPSDALDQRSQDILRRIRNDPSRIATAAGPVVLLKGTANAMFNTMRRDD</sequence>
<comment type="similarity">
    <text evidence="1">Belongs to the phD/YefM antitoxin family.</text>
</comment>
<protein>
    <submittedName>
        <fullName evidence="3">ESX-1 secretion system protein EccCa1</fullName>
    </submittedName>
</protein>
<dbReference type="PROSITE" id="PS50042">
    <property type="entry name" value="CNMP_BINDING_3"/>
    <property type="match status" value="1"/>
</dbReference>
<proteinExistence type="inferred from homology"/>
<dbReference type="InterPro" id="IPR000595">
    <property type="entry name" value="cNMP-bd_dom"/>
</dbReference>
<evidence type="ECO:0000259" key="2">
    <source>
        <dbReference type="PROSITE" id="PS50042"/>
    </source>
</evidence>
<dbReference type="InterPro" id="IPR027417">
    <property type="entry name" value="P-loop_NTPase"/>
</dbReference>
<gene>
    <name evidence="3" type="primary">eccCa1</name>
    <name evidence="3" type="ORF">B5P44_p00141</name>
</gene>
<dbReference type="SUPFAM" id="SSF143120">
    <property type="entry name" value="YefM-like"/>
    <property type="match status" value="1"/>
</dbReference>
<dbReference type="EMBL" id="MF600313">
    <property type="protein sequence ID" value="AVN58436.1"/>
    <property type="molecule type" value="Genomic_DNA"/>
</dbReference>
<organism evidence="3">
    <name type="scientific">Mycolicibacterium sp. CBMA 213</name>
    <dbReference type="NCBI Taxonomy" id="1968788"/>
    <lineage>
        <taxon>Bacteria</taxon>
        <taxon>Bacillati</taxon>
        <taxon>Actinomycetota</taxon>
        <taxon>Actinomycetes</taxon>
        <taxon>Mycobacteriales</taxon>
        <taxon>Mycobacteriaceae</taxon>
        <taxon>Mycolicibacterium</taxon>
    </lineage>
</organism>
<evidence type="ECO:0000256" key="1">
    <source>
        <dbReference type="ARBA" id="ARBA00009981"/>
    </source>
</evidence>
<feature type="domain" description="Cyclic nucleotide-binding" evidence="2">
    <location>
        <begin position="242"/>
        <end position="291"/>
    </location>
</feature>
<keyword evidence="3" id="KW-0614">Plasmid</keyword>
<name>A0A343VRB2_9MYCO</name>
<dbReference type="Gene3D" id="3.40.50.300">
    <property type="entry name" value="P-loop containing nucleotide triphosphate hydrolases"/>
    <property type="match status" value="1"/>
</dbReference>
<reference evidence="3" key="1">
    <citation type="journal article" date="2018" name="Front. Microbiol.">
        <title>Beyond the Limits: tRNA Array Units in Mycobacterium Genomes.</title>
        <authorList>
            <person name="Morgado S.M."/>
            <person name="Vicente A.C."/>
        </authorList>
    </citation>
    <scope>NUCLEOTIDE SEQUENCE</scope>
    <source>
        <strain evidence="3">CBMA 213</strain>
        <plasmid evidence="3">pCBMA213_1</plasmid>
    </source>
</reference>
<dbReference type="AlphaFoldDB" id="A0A343VRB2"/>
<dbReference type="InterPro" id="IPR036165">
    <property type="entry name" value="YefM-like_sf"/>
</dbReference>